<evidence type="ECO:0000256" key="1">
    <source>
        <dbReference type="SAM" id="Phobius"/>
    </source>
</evidence>
<evidence type="ECO:0000313" key="2">
    <source>
        <dbReference type="EMBL" id="SCZ63053.1"/>
    </source>
</evidence>
<dbReference type="RefSeq" id="WP_092997398.1">
    <property type="nucleotide sequence ID" value="NZ_FMWD01000007.1"/>
</dbReference>
<protein>
    <submittedName>
        <fullName evidence="2">Uncharacterized protein</fullName>
    </submittedName>
</protein>
<evidence type="ECO:0000313" key="3">
    <source>
        <dbReference type="Proteomes" id="UP000199648"/>
    </source>
</evidence>
<accession>A0A1G5QMK2</accession>
<feature type="transmembrane region" description="Helical" evidence="1">
    <location>
        <begin position="14"/>
        <end position="32"/>
    </location>
</feature>
<keyword evidence="1" id="KW-1133">Transmembrane helix</keyword>
<dbReference type="AlphaFoldDB" id="A0A1G5QMK2"/>
<keyword evidence="1" id="KW-0472">Membrane</keyword>
<dbReference type="EMBL" id="FMWD01000007">
    <property type="protein sequence ID" value="SCZ63053.1"/>
    <property type="molecule type" value="Genomic_DNA"/>
</dbReference>
<keyword evidence="3" id="KW-1185">Reference proteome</keyword>
<keyword evidence="1" id="KW-0812">Transmembrane</keyword>
<reference evidence="2 3" key="1">
    <citation type="submission" date="2016-10" db="EMBL/GenBank/DDBJ databases">
        <authorList>
            <person name="de Groot N.N."/>
        </authorList>
    </citation>
    <scope>NUCLEOTIDE SEQUENCE [LARGE SCALE GENOMIC DNA]</scope>
    <source>
        <strain evidence="2 3">HLD2</strain>
    </source>
</reference>
<name>A0A1G5QMK2_9GAMM</name>
<dbReference type="Proteomes" id="UP000199648">
    <property type="component" value="Unassembled WGS sequence"/>
</dbReference>
<organism evidence="2 3">
    <name type="scientific">Thiohalomonas denitrificans</name>
    <dbReference type="NCBI Taxonomy" id="415747"/>
    <lineage>
        <taxon>Bacteria</taxon>
        <taxon>Pseudomonadati</taxon>
        <taxon>Pseudomonadota</taxon>
        <taxon>Gammaproteobacteria</taxon>
        <taxon>Thiohalomonadales</taxon>
        <taxon>Thiohalomonadaceae</taxon>
        <taxon>Thiohalomonas</taxon>
    </lineage>
</organism>
<gene>
    <name evidence="2" type="ORF">SAMN03097708_02412</name>
</gene>
<proteinExistence type="predicted"/>
<sequence>MRLDPPNDKRGPPVWQLAFIGLVLLGTAVALMQWAQTLSITRTVVGSPGMFPYQGPITSVHEIAGESAKANLLAKDVVLADVEIDQVIGERVFLISEHGETVPVVLFGELTGWQHDRAVTLEAGQRIRIYGVIRMLRSIEEIVDKQALAADDTQKLRGHEIFISAFRVAPLPIRERVRIPRVITAVSQFVQASDPEALQAREVVLDKVKVLDVLGDHAFRVGDESASVPVALLGEMTRRQADDVVQIRIGQMVRIYGVIRLLRSQQEIEDILMVSPEVAAQLRGNALYVSALRVVLLEPSS</sequence>
<dbReference type="OrthoDB" id="9821695at2"/>